<organism evidence="1 2">
    <name type="scientific">Paenibacillus baimaensis</name>
    <dbReference type="NCBI Taxonomy" id="2982185"/>
    <lineage>
        <taxon>Bacteria</taxon>
        <taxon>Bacillati</taxon>
        <taxon>Bacillota</taxon>
        <taxon>Bacilli</taxon>
        <taxon>Bacillales</taxon>
        <taxon>Paenibacillaceae</taxon>
        <taxon>Paenibacillus</taxon>
    </lineage>
</organism>
<accession>A0ABT2UPN7</accession>
<reference evidence="1 2" key="1">
    <citation type="submission" date="2022-09" db="EMBL/GenBank/DDBJ databases">
        <authorList>
            <person name="Han X.L."/>
            <person name="Wang Q."/>
            <person name="Lu T."/>
        </authorList>
    </citation>
    <scope>NUCLEOTIDE SEQUENCE [LARGE SCALE GENOMIC DNA]</scope>
    <source>
        <strain evidence="1 2">WQ 127069</strain>
    </source>
</reference>
<evidence type="ECO:0000313" key="1">
    <source>
        <dbReference type="EMBL" id="MCU6796606.1"/>
    </source>
</evidence>
<dbReference type="SUPFAM" id="SSF56059">
    <property type="entry name" value="Glutathione synthetase ATP-binding domain-like"/>
    <property type="match status" value="1"/>
</dbReference>
<protein>
    <submittedName>
        <fullName evidence="1">YheC/YheD family protein</fullName>
    </submittedName>
</protein>
<name>A0ABT2UPN7_9BACL</name>
<keyword evidence="2" id="KW-1185">Reference proteome</keyword>
<evidence type="ECO:0000313" key="2">
    <source>
        <dbReference type="Proteomes" id="UP001652445"/>
    </source>
</evidence>
<dbReference type="EMBL" id="JAOQIO010000107">
    <property type="protein sequence ID" value="MCU6796606.1"/>
    <property type="molecule type" value="Genomic_DNA"/>
</dbReference>
<comment type="caution">
    <text evidence="1">The sequence shown here is derived from an EMBL/GenBank/DDBJ whole genome shotgun (WGS) entry which is preliminary data.</text>
</comment>
<dbReference type="RefSeq" id="WP_262687456.1">
    <property type="nucleotide sequence ID" value="NZ_JAOQIO010000107.1"/>
</dbReference>
<sequence>MPYPCVGILVNDKLHRSIPLGKTKYEAVHLYVKAGAKYGFTPCFFRIDDLEPGAETVNAYVMHSGQFIRKSVPVPEVIHNRAIYKGRKQFRQINSWIKEGKQLFNQWNRYGKLYVQDVLMKDPSLRPHMPTTYDASISHIHMMMKLYNDLIIKPNKSSVGRGVMKLEKTVRGWKLTYPASLSIHNRTWRTLTFQGNRLPLLLRSRLQRARYIVQQRLPLATFEGQPFDLRVSVQRGAMGQWQVTGIVAKVASKRCFLTNVAQGGTVYRLEPILIAEYPHLQPKAVIKGIEQFSLQVAEHLGNHLPHMADLGLDVGITIEGFPMLIECNGKDQRYSFREAGMLQEWRSTYDNPMAYARYLLDCSSAKAKEELQKTSQPAKCLEAIEVRSPSC</sequence>
<dbReference type="InterPro" id="IPR026838">
    <property type="entry name" value="YheC/D"/>
</dbReference>
<dbReference type="Pfam" id="PF14398">
    <property type="entry name" value="ATPgrasp_YheCD"/>
    <property type="match status" value="1"/>
</dbReference>
<dbReference type="Proteomes" id="UP001652445">
    <property type="component" value="Unassembled WGS sequence"/>
</dbReference>
<proteinExistence type="predicted"/>
<gene>
    <name evidence="1" type="ORF">OB236_31225</name>
</gene>